<keyword evidence="1" id="KW-0472">Membrane</keyword>
<dbReference type="RefSeq" id="WP_058438158.1">
    <property type="nucleotide sequence ID" value="NZ_KQ758903.1"/>
</dbReference>
<keyword evidence="3" id="KW-1185">Reference proteome</keyword>
<evidence type="ECO:0000256" key="1">
    <source>
        <dbReference type="SAM" id="Phobius"/>
    </source>
</evidence>
<keyword evidence="1" id="KW-0812">Transmembrane</keyword>
<dbReference type="OrthoDB" id="153586at2"/>
<organism evidence="2 3">
    <name type="scientific">Dehalogenimonas alkenigignens</name>
    <dbReference type="NCBI Taxonomy" id="1217799"/>
    <lineage>
        <taxon>Bacteria</taxon>
        <taxon>Bacillati</taxon>
        <taxon>Chloroflexota</taxon>
        <taxon>Dehalococcoidia</taxon>
        <taxon>Dehalococcoidales</taxon>
        <taxon>Dehalococcoidaceae</taxon>
        <taxon>Dehalogenimonas</taxon>
    </lineage>
</organism>
<proteinExistence type="predicted"/>
<reference evidence="2 3" key="1">
    <citation type="submission" date="2015-06" db="EMBL/GenBank/DDBJ databases">
        <title>Genome sequence of the organohalide-respiring Dehalogenimonas alkenigignens type strain (IP3-3T).</title>
        <authorList>
            <person name="Key T.A."/>
            <person name="Richmond D.P."/>
            <person name="Bowman K.S."/>
            <person name="Cho Y.-J."/>
            <person name="Chun J."/>
            <person name="da Costa M.S."/>
            <person name="Rainey F.A."/>
            <person name="Moe W.M."/>
        </authorList>
    </citation>
    <scope>NUCLEOTIDE SEQUENCE [LARGE SCALE GENOMIC DNA]</scope>
    <source>
        <strain evidence="2 3">IP3-3</strain>
    </source>
</reference>
<keyword evidence="1" id="KW-1133">Transmembrane helix</keyword>
<name>A0A0W0GG37_9CHLR</name>
<evidence type="ECO:0000313" key="3">
    <source>
        <dbReference type="Proteomes" id="UP000053947"/>
    </source>
</evidence>
<protein>
    <recommendedName>
        <fullName evidence="4">DUF4760 domain-containing protein</fullName>
    </recommendedName>
</protein>
<dbReference type="AlphaFoldDB" id="A0A0W0GG37"/>
<dbReference type="STRING" id="1217799.DEALK_03690"/>
<feature type="transmembrane region" description="Helical" evidence="1">
    <location>
        <begin position="6"/>
        <end position="29"/>
    </location>
</feature>
<dbReference type="Proteomes" id="UP000053947">
    <property type="component" value="Unassembled WGS sequence"/>
</dbReference>
<gene>
    <name evidence="2" type="ORF">DEALK_03690</name>
</gene>
<dbReference type="EMBL" id="LFDV01000002">
    <property type="protein sequence ID" value="KTB47524.1"/>
    <property type="molecule type" value="Genomic_DNA"/>
</dbReference>
<evidence type="ECO:0008006" key="4">
    <source>
        <dbReference type="Google" id="ProtNLM"/>
    </source>
</evidence>
<accession>A0A0W0GG37</accession>
<sequence length="195" mass="22946">MDNTFWQAVTALSVAVLTIGFLVGIVKYLQFRRRDDAKLAIDLFRDFRSDEFKAVIRSIYSVKPEQWATLADYQRVRIDHLVDWLNLLGAVTRNKEINENLAIETLAGPTAIRCWYRLLPYLRQETERRGFYCDAFEDFTRRSLAHFKQKNVPIWFNWGAERVELVKLLQKPEFKPRTMEEIRGSTRLAVEDKAA</sequence>
<evidence type="ECO:0000313" key="2">
    <source>
        <dbReference type="EMBL" id="KTB47524.1"/>
    </source>
</evidence>
<comment type="caution">
    <text evidence="2">The sequence shown here is derived from an EMBL/GenBank/DDBJ whole genome shotgun (WGS) entry which is preliminary data.</text>
</comment>